<reference evidence="5" key="1">
    <citation type="submission" date="2025-08" db="UniProtKB">
        <authorList>
            <consortium name="RefSeq"/>
        </authorList>
    </citation>
    <scope>IDENTIFICATION</scope>
    <source>
        <tissue evidence="5">Leukocyte</tissue>
    </source>
</reference>
<dbReference type="SUPFAM" id="SSF57184">
    <property type="entry name" value="Growth factor receptor domain"/>
    <property type="match status" value="1"/>
</dbReference>
<dbReference type="InterPro" id="IPR034020">
    <property type="entry name" value="TNFRSF9_N"/>
</dbReference>
<evidence type="ECO:0000313" key="5">
    <source>
        <dbReference type="RefSeq" id="XP_020039687.1"/>
    </source>
</evidence>
<dbReference type="RefSeq" id="XP_020039687.1">
    <property type="nucleotide sequence ID" value="XM_020184098.1"/>
</dbReference>
<dbReference type="OrthoDB" id="9423210at2759"/>
<dbReference type="GO" id="GO:0042127">
    <property type="term" value="P:regulation of cell population proliferation"/>
    <property type="evidence" value="ECO:0007669"/>
    <property type="project" value="TreeGrafter"/>
</dbReference>
<dbReference type="PANTHER" id="PTHR47139:SF1">
    <property type="entry name" value="TUMOR NECROSIS FACTOR RECEPTOR SUPERFAMILY MEMBER 9"/>
    <property type="match status" value="1"/>
</dbReference>
<keyword evidence="3" id="KW-0472">Membrane</keyword>
<comment type="caution">
    <text evidence="1">Lacks conserved residue(s) required for the propagation of feature annotation.</text>
</comment>
<dbReference type="Pfam" id="PF00020">
    <property type="entry name" value="TNFR_c6"/>
    <property type="match status" value="1"/>
</dbReference>
<proteinExistence type="predicted"/>
<feature type="repeat" description="TNFR-Cys" evidence="1">
    <location>
        <begin position="56"/>
        <end position="95"/>
    </location>
</feature>
<dbReference type="AlphaFoldDB" id="A0A8B7W6T5"/>
<dbReference type="PANTHER" id="PTHR47139">
    <property type="entry name" value="TUMOR NECROSIS FACTOR RECEPTOR SUPERFAMILY MEMBER 9"/>
    <property type="match status" value="1"/>
</dbReference>
<dbReference type="CTD" id="3604"/>
<dbReference type="KEGG" id="ccan:109699422"/>
<feature type="disulfide bond" evidence="1">
    <location>
        <begin position="74"/>
        <end position="87"/>
    </location>
</feature>
<dbReference type="Gene3D" id="2.10.50.10">
    <property type="entry name" value="Tumor Necrosis Factor Receptor, subunit A, domain 2"/>
    <property type="match status" value="2"/>
</dbReference>
<feature type="domain" description="TNFR-Cys" evidence="4">
    <location>
        <begin position="56"/>
        <end position="95"/>
    </location>
</feature>
<name>A0A8B7W6T5_CASCN</name>
<accession>A0A8B7W6T5</accession>
<keyword evidence="3" id="KW-0812">Transmembrane</keyword>
<sequence>MGDLREGFIMGRGYYSVVTAVLLVMNLERTGSMRASCGHCEAGTFCGTDKSHLCSPCPPSSYSSSGGQRACNICTRCEGHFRIKKACSPTHDAECECISGFHCLGSECTKCEPDCKQGQELTKDGCKDCGPGMFNDQEGGTCRHWTNCSWDGKSVLRNGTKENDVLCGPHLASFSPGHSPQILTFFVALMSAAVLFLLFFLVLWLSVVKWSRKKFLYIFKQRKASITGQQALLPSPPPHRHRVQQLQRRLNGNTSGHVTKLGTVTSPLCLSRIPEEVKVAAAERAHLGCSLCLSHPLRAKQDGSGLAGPRGPLSPKDQIPASSSTAPGHRGPEEPLRTACERAEES</sequence>
<dbReference type="PROSITE" id="PS50050">
    <property type="entry name" value="TNFR_NGFR_2"/>
    <property type="match status" value="1"/>
</dbReference>
<keyword evidence="3" id="KW-1133">Transmembrane helix</keyword>
<dbReference type="InterPro" id="IPR001368">
    <property type="entry name" value="TNFR/NGFR_Cys_rich_reg"/>
</dbReference>
<evidence type="ECO:0000256" key="2">
    <source>
        <dbReference type="SAM" id="MobiDB-lite"/>
    </source>
</evidence>
<evidence type="ECO:0000256" key="3">
    <source>
        <dbReference type="SAM" id="Phobius"/>
    </source>
</evidence>
<gene>
    <name evidence="5" type="primary">Tnfrsf9</name>
</gene>
<keyword evidence="1" id="KW-1015">Disulfide bond</keyword>
<feature type="region of interest" description="Disordered" evidence="2">
    <location>
        <begin position="301"/>
        <end position="346"/>
    </location>
</feature>
<dbReference type="SMART" id="SM00208">
    <property type="entry name" value="TNFR"/>
    <property type="match status" value="2"/>
</dbReference>
<feature type="compositionally biased region" description="Basic and acidic residues" evidence="2">
    <location>
        <begin position="330"/>
        <end position="346"/>
    </location>
</feature>
<organism evidence="5">
    <name type="scientific">Castor canadensis</name>
    <name type="common">American beaver</name>
    <dbReference type="NCBI Taxonomy" id="51338"/>
    <lineage>
        <taxon>Eukaryota</taxon>
        <taxon>Metazoa</taxon>
        <taxon>Chordata</taxon>
        <taxon>Craniata</taxon>
        <taxon>Vertebrata</taxon>
        <taxon>Euteleostomi</taxon>
        <taxon>Mammalia</taxon>
        <taxon>Eutheria</taxon>
        <taxon>Euarchontoglires</taxon>
        <taxon>Glires</taxon>
        <taxon>Rodentia</taxon>
        <taxon>Castorimorpha</taxon>
        <taxon>Castoridae</taxon>
        <taxon>Castor</taxon>
    </lineage>
</organism>
<dbReference type="InterPro" id="IPR009030">
    <property type="entry name" value="Growth_fac_rcpt_cys_sf"/>
</dbReference>
<keyword evidence="5" id="KW-0675">Receptor</keyword>
<dbReference type="CDD" id="cd13410">
    <property type="entry name" value="TNFRSF9"/>
    <property type="match status" value="1"/>
</dbReference>
<protein>
    <submittedName>
        <fullName evidence="5">Tumor necrosis factor receptor superfamily member 9</fullName>
    </submittedName>
</protein>
<evidence type="ECO:0000256" key="1">
    <source>
        <dbReference type="PROSITE-ProRule" id="PRU00206"/>
    </source>
</evidence>
<feature type="disulfide bond" evidence="1">
    <location>
        <begin position="77"/>
        <end position="95"/>
    </location>
</feature>
<feature type="transmembrane region" description="Helical" evidence="3">
    <location>
        <begin position="182"/>
        <end position="205"/>
    </location>
</feature>
<evidence type="ECO:0000259" key="4">
    <source>
        <dbReference type="PROSITE" id="PS50050"/>
    </source>
</evidence>
<dbReference type="GO" id="GO:0038023">
    <property type="term" value="F:signaling receptor activity"/>
    <property type="evidence" value="ECO:0007669"/>
    <property type="project" value="TreeGrafter"/>
</dbReference>